<dbReference type="InterPro" id="IPR031482">
    <property type="entry name" value="CBP_BcsN"/>
</dbReference>
<dbReference type="Proteomes" id="UP001235269">
    <property type="component" value="Unassembled WGS sequence"/>
</dbReference>
<evidence type="ECO:0000313" key="1">
    <source>
        <dbReference type="EMBL" id="MDQ0457076.1"/>
    </source>
</evidence>
<dbReference type="RefSeq" id="WP_307159260.1">
    <property type="nucleotide sequence ID" value="NZ_JAUSWH010000012.1"/>
</dbReference>
<dbReference type="Pfam" id="PF17038">
    <property type="entry name" value="CBP_BcsN"/>
    <property type="match status" value="1"/>
</dbReference>
<proteinExistence type="predicted"/>
<keyword evidence="2" id="KW-1185">Reference proteome</keyword>
<name>A0ABU0IG06_9HYPH</name>
<comment type="caution">
    <text evidence="1">The sequence shown here is derived from an EMBL/GenBank/DDBJ whole genome shotgun (WGS) entry which is preliminary data.</text>
</comment>
<evidence type="ECO:0008006" key="3">
    <source>
        <dbReference type="Google" id="ProtNLM"/>
    </source>
</evidence>
<gene>
    <name evidence="1" type="ORF">QO005_003423</name>
</gene>
<dbReference type="EMBL" id="JAUSWH010000012">
    <property type="protein sequence ID" value="MDQ0457076.1"/>
    <property type="molecule type" value="Genomic_DNA"/>
</dbReference>
<accession>A0ABU0IG06</accession>
<evidence type="ECO:0000313" key="2">
    <source>
        <dbReference type="Proteomes" id="UP001235269"/>
    </source>
</evidence>
<reference evidence="1 2" key="1">
    <citation type="submission" date="2023-07" db="EMBL/GenBank/DDBJ databases">
        <title>Genomic Encyclopedia of Type Strains, Phase IV (KMG-IV): sequencing the most valuable type-strain genomes for metagenomic binning, comparative biology and taxonomic classification.</title>
        <authorList>
            <person name="Goeker M."/>
        </authorList>
    </citation>
    <scope>NUCLEOTIDE SEQUENCE [LARGE SCALE GENOMIC DNA]</scope>
    <source>
        <strain evidence="1 2">DSM 100301</strain>
    </source>
</reference>
<sequence>MTQTIPAKIVKAGLTGLVLLTGLSLVWEAQAADRVAMISPAKTRASLVKPGAPRLEMAHLAAVKAPVVNYASHVEPKAAFQTLYYASSAKGKLPANSLTLEIGLEDSPRYRQPAAYEDASKDVKGLFPGVKMVVEPTIRQNSYGQYGVATGRLGKNGACVYAWQAIRDPNPFKQVTTVGFETQKNNDLNLPVRVTLRYCDPAATPEQLARLMSTLSIRQIDSPSLDLLR</sequence>
<organism evidence="1 2">
    <name type="scientific">Rhizobium paknamense</name>
    <dbReference type="NCBI Taxonomy" id="1206817"/>
    <lineage>
        <taxon>Bacteria</taxon>
        <taxon>Pseudomonadati</taxon>
        <taxon>Pseudomonadota</taxon>
        <taxon>Alphaproteobacteria</taxon>
        <taxon>Hyphomicrobiales</taxon>
        <taxon>Rhizobiaceae</taxon>
        <taxon>Rhizobium/Agrobacterium group</taxon>
        <taxon>Rhizobium</taxon>
    </lineage>
</organism>
<protein>
    <recommendedName>
        <fullName evidence="3">Cellulose biosynthesis protein BcsN</fullName>
    </recommendedName>
</protein>